<dbReference type="GO" id="GO:0003677">
    <property type="term" value="F:DNA binding"/>
    <property type="evidence" value="ECO:0007669"/>
    <property type="project" value="InterPro"/>
</dbReference>
<dbReference type="GO" id="GO:0005737">
    <property type="term" value="C:cytoplasm"/>
    <property type="evidence" value="ECO:0007669"/>
    <property type="project" value="TreeGrafter"/>
</dbReference>
<gene>
    <name evidence="5" type="primary">yhdJ</name>
    <name evidence="5" type="ORF">FF011L_47300</name>
</gene>
<dbReference type="GO" id="GO:0032259">
    <property type="term" value="P:methylation"/>
    <property type="evidence" value="ECO:0007669"/>
    <property type="project" value="UniProtKB-KW"/>
</dbReference>
<evidence type="ECO:0000256" key="1">
    <source>
        <dbReference type="ARBA" id="ARBA00006594"/>
    </source>
</evidence>
<dbReference type="AlphaFoldDB" id="A0A517MM05"/>
<dbReference type="EC" id="2.1.1.72" evidence="5"/>
<evidence type="ECO:0000313" key="5">
    <source>
        <dbReference type="EMBL" id="QDS95928.1"/>
    </source>
</evidence>
<dbReference type="GO" id="GO:0008170">
    <property type="term" value="F:N-methyltransferase activity"/>
    <property type="evidence" value="ECO:0007669"/>
    <property type="project" value="InterPro"/>
</dbReference>
<dbReference type="PRINTS" id="PR00508">
    <property type="entry name" value="S21N4MTFRASE"/>
</dbReference>
<dbReference type="PROSITE" id="PS00092">
    <property type="entry name" value="N6_MTASE"/>
    <property type="match status" value="1"/>
</dbReference>
<dbReference type="Pfam" id="PF01555">
    <property type="entry name" value="N6_N4_Mtase"/>
    <property type="match status" value="1"/>
</dbReference>
<evidence type="ECO:0000256" key="3">
    <source>
        <dbReference type="ARBA" id="ARBA00022679"/>
    </source>
</evidence>
<dbReference type="PANTHER" id="PTHR13370">
    <property type="entry name" value="RNA METHYLASE-RELATED"/>
    <property type="match status" value="1"/>
</dbReference>
<protein>
    <submittedName>
        <fullName evidence="5">DNA adenine methyltransferase YhdJ</fullName>
        <ecNumber evidence="5">2.1.1.72</ecNumber>
    </submittedName>
</protein>
<dbReference type="InterPro" id="IPR002052">
    <property type="entry name" value="DNA_methylase_N6_adenine_CS"/>
</dbReference>
<accession>A0A517MM05</accession>
<dbReference type="KEGG" id="rml:FF011L_47300"/>
<dbReference type="SUPFAM" id="SSF53335">
    <property type="entry name" value="S-adenosyl-L-methionine-dependent methyltransferases"/>
    <property type="match status" value="1"/>
</dbReference>
<feature type="domain" description="DNA methylase N-4/N-6" evidence="4">
    <location>
        <begin position="26"/>
        <end position="289"/>
    </location>
</feature>
<dbReference type="REBASE" id="357009">
    <property type="entry name" value="M.PbaFF011LORF47300P"/>
</dbReference>
<keyword evidence="6" id="KW-1185">Reference proteome</keyword>
<dbReference type="RefSeq" id="WP_145354144.1">
    <property type="nucleotide sequence ID" value="NZ_CP036262.1"/>
</dbReference>
<dbReference type="Gene3D" id="3.40.50.150">
    <property type="entry name" value="Vaccinia Virus protein VP39"/>
    <property type="match status" value="1"/>
</dbReference>
<dbReference type="Proteomes" id="UP000320672">
    <property type="component" value="Chromosome"/>
</dbReference>
<dbReference type="PANTHER" id="PTHR13370:SF3">
    <property type="entry name" value="TRNA (GUANINE(10)-N2)-METHYLTRANSFERASE HOMOLOG"/>
    <property type="match status" value="1"/>
</dbReference>
<organism evidence="5 6">
    <name type="scientific">Roseimaritima multifibrata</name>
    <dbReference type="NCBI Taxonomy" id="1930274"/>
    <lineage>
        <taxon>Bacteria</taxon>
        <taxon>Pseudomonadati</taxon>
        <taxon>Planctomycetota</taxon>
        <taxon>Planctomycetia</taxon>
        <taxon>Pirellulales</taxon>
        <taxon>Pirellulaceae</taxon>
        <taxon>Roseimaritima</taxon>
    </lineage>
</organism>
<evidence type="ECO:0000313" key="6">
    <source>
        <dbReference type="Proteomes" id="UP000320672"/>
    </source>
</evidence>
<sequence>MTSPLENRIELGDCIQKMDAMPEQSVDLVFADPPFNIGYDYDVYDDKQDVDQYLEWSESWINAVHRVLRDDGTFWLAIGDEYAAELKVISQRIGFHCRSWVVWYYTFGVNCKHKFTRSHAHLFYFVKDPAKFTFLDEDLDNRVPSARELIYNDRRANPKGRLPDDTWMIRPAGLIGELASSEDLDLEKLQPPAGTDQTFRLRPQEIQRGFNPSEDTWYIPRVAGTFKERAGFHGCQMPEQLLGRIIRTCSKPEDLVLDPFSGSATTVAVAKKLGRRWLGFDLSESYVQMGCERLDSICLGDRLSGTAEPMKVNQAGKPSLAKKKKMPASQQNLLFREARYEAAQLELTLLGIRSAFQISHEGQPADRVVYDAVLSEAFDQACARLSIVGNSCTWRSLLLNLDQEGALADLPYLAATEVPVDEIGEALLVAEVSVRRMGFSGLRHELDQIFCDPALADRFDRQIAATNRLADVSMARLSLLNVRRHAETATARSMALGTPLQWSGRAAIWAIDPDKVPAQSGQFALMDAQGKVLYAGATLNLQATIADVETLSAVFDEGSGDERSASMGKLAEWAWSSVDIQPSQLLAWHATMVGTQQPPGNLNCFVPASVRATAEVN</sequence>
<reference evidence="5 6" key="1">
    <citation type="submission" date="2019-02" db="EMBL/GenBank/DDBJ databases">
        <title>Deep-cultivation of Planctomycetes and their phenomic and genomic characterization uncovers novel biology.</title>
        <authorList>
            <person name="Wiegand S."/>
            <person name="Jogler M."/>
            <person name="Boedeker C."/>
            <person name="Pinto D."/>
            <person name="Vollmers J."/>
            <person name="Rivas-Marin E."/>
            <person name="Kohn T."/>
            <person name="Peeters S.H."/>
            <person name="Heuer A."/>
            <person name="Rast P."/>
            <person name="Oberbeckmann S."/>
            <person name="Bunk B."/>
            <person name="Jeske O."/>
            <person name="Meyerdierks A."/>
            <person name="Storesund J.E."/>
            <person name="Kallscheuer N."/>
            <person name="Luecker S."/>
            <person name="Lage O.M."/>
            <person name="Pohl T."/>
            <person name="Merkel B.J."/>
            <person name="Hornburger P."/>
            <person name="Mueller R.-W."/>
            <person name="Bruemmer F."/>
            <person name="Labrenz M."/>
            <person name="Spormann A.M."/>
            <person name="Op den Camp H."/>
            <person name="Overmann J."/>
            <person name="Amann R."/>
            <person name="Jetten M.S.M."/>
            <person name="Mascher T."/>
            <person name="Medema M.H."/>
            <person name="Devos D.P."/>
            <person name="Kaster A.-K."/>
            <person name="Ovreas L."/>
            <person name="Rohde M."/>
            <person name="Galperin M.Y."/>
            <person name="Jogler C."/>
        </authorList>
    </citation>
    <scope>NUCLEOTIDE SEQUENCE [LARGE SCALE GENOMIC DNA]</scope>
    <source>
        <strain evidence="5 6">FF011L</strain>
    </source>
</reference>
<dbReference type="InterPro" id="IPR002941">
    <property type="entry name" value="DNA_methylase_N4/N6"/>
</dbReference>
<dbReference type="GO" id="GO:0009007">
    <property type="term" value="F:site-specific DNA-methyltransferase (adenine-specific) activity"/>
    <property type="evidence" value="ECO:0007669"/>
    <property type="project" value="UniProtKB-EC"/>
</dbReference>
<dbReference type="InterPro" id="IPR029063">
    <property type="entry name" value="SAM-dependent_MTases_sf"/>
</dbReference>
<name>A0A517MM05_9BACT</name>
<dbReference type="InterPro" id="IPR001091">
    <property type="entry name" value="RM_Methyltransferase"/>
</dbReference>
<comment type="similarity">
    <text evidence="1">Belongs to the N(4)/N(6)-methyltransferase family.</text>
</comment>
<evidence type="ECO:0000259" key="4">
    <source>
        <dbReference type="Pfam" id="PF01555"/>
    </source>
</evidence>
<keyword evidence="3 5" id="KW-0808">Transferase</keyword>
<keyword evidence="2 5" id="KW-0489">Methyltransferase</keyword>
<evidence type="ECO:0000256" key="2">
    <source>
        <dbReference type="ARBA" id="ARBA00022603"/>
    </source>
</evidence>
<dbReference type="EMBL" id="CP036262">
    <property type="protein sequence ID" value="QDS95928.1"/>
    <property type="molecule type" value="Genomic_DNA"/>
</dbReference>
<proteinExistence type="inferred from homology"/>
<dbReference type="OrthoDB" id="9773571at2"/>